<dbReference type="STRING" id="48698.ENSPFOP00000023990"/>
<dbReference type="InterPro" id="IPR009057">
    <property type="entry name" value="Homeodomain-like_sf"/>
</dbReference>
<evidence type="ECO:0000256" key="11">
    <source>
        <dbReference type="ARBA" id="ARBA00023015"/>
    </source>
</evidence>
<dbReference type="PANTHER" id="PTHR14618">
    <property type="entry name" value="HOMEODOX-CONTAINING PROTEIN 1 HMBOX1"/>
    <property type="match status" value="1"/>
</dbReference>
<evidence type="ECO:0000256" key="5">
    <source>
        <dbReference type="ARBA" id="ARBA00022454"/>
    </source>
</evidence>
<dbReference type="InterPro" id="IPR001356">
    <property type="entry name" value="HD"/>
</dbReference>
<evidence type="ECO:0000313" key="25">
    <source>
        <dbReference type="Proteomes" id="UP000028760"/>
    </source>
</evidence>
<dbReference type="PROSITE" id="PS51937">
    <property type="entry name" value="HNF_P1"/>
    <property type="match status" value="1"/>
</dbReference>
<keyword evidence="7" id="KW-1017">Isopeptide bond</keyword>
<dbReference type="InterPro" id="IPR010982">
    <property type="entry name" value="Lambda_DNA-bd_dom_sf"/>
</dbReference>
<accession>A0A096LXU9</accession>
<dbReference type="AlphaFoldDB" id="A0A096LXU9"/>
<dbReference type="KEGG" id="pfor:103148812"/>
<dbReference type="Ensembl" id="ENSPFOT00000026075.1">
    <property type="protein sequence ID" value="ENSPFOP00000023990.1"/>
    <property type="gene ID" value="ENSPFOG00000000843.2"/>
</dbReference>
<evidence type="ECO:0000256" key="9">
    <source>
        <dbReference type="ARBA" id="ARBA00022843"/>
    </source>
</evidence>
<keyword evidence="9" id="KW-0832">Ubl conjugation</keyword>
<dbReference type="Pfam" id="PF00046">
    <property type="entry name" value="Homeodomain"/>
    <property type="match status" value="1"/>
</dbReference>
<keyword evidence="14" id="KW-0804">Transcription</keyword>
<dbReference type="GO" id="GO:0003691">
    <property type="term" value="F:double-stranded telomeric DNA binding"/>
    <property type="evidence" value="ECO:0007669"/>
    <property type="project" value="InterPro"/>
</dbReference>
<dbReference type="GO" id="GO:0007004">
    <property type="term" value="P:telomere maintenance via telomerase"/>
    <property type="evidence" value="ECO:0007669"/>
    <property type="project" value="UniProtKB-ARBA"/>
</dbReference>
<dbReference type="GeneID" id="103148812"/>
<feature type="compositionally biased region" description="Low complexity" evidence="20">
    <location>
        <begin position="126"/>
        <end position="150"/>
    </location>
</feature>
<dbReference type="RefSeq" id="XP_016534990.1">
    <property type="nucleotide sequence ID" value="XM_016679504.1"/>
</dbReference>
<evidence type="ECO:0000256" key="8">
    <source>
        <dbReference type="ARBA" id="ARBA00022553"/>
    </source>
</evidence>
<dbReference type="InterPro" id="IPR006899">
    <property type="entry name" value="HNF-1_N"/>
</dbReference>
<evidence type="ECO:0000256" key="17">
    <source>
        <dbReference type="ARBA" id="ARBA00064808"/>
    </source>
</evidence>
<keyword evidence="25" id="KW-1185">Reference proteome</keyword>
<feature type="domain" description="POU-specific atypical" evidence="22">
    <location>
        <begin position="205"/>
        <end position="301"/>
    </location>
</feature>
<keyword evidence="12 19" id="KW-0238">DNA-binding</keyword>
<evidence type="ECO:0000256" key="3">
    <source>
        <dbReference type="ARBA" id="ARBA00004496"/>
    </source>
</evidence>
<dbReference type="FunFam" id="1.10.10.60:FF:000038">
    <property type="entry name" value="Homeobox-containing protein 1 isoform X2"/>
    <property type="match status" value="1"/>
</dbReference>
<evidence type="ECO:0000256" key="19">
    <source>
        <dbReference type="PROSITE-ProRule" id="PRU00108"/>
    </source>
</evidence>
<evidence type="ECO:0000259" key="21">
    <source>
        <dbReference type="PROSITE" id="PS50071"/>
    </source>
</evidence>
<comment type="subcellular location">
    <subcellularLocation>
        <location evidence="4">Chromosome</location>
        <location evidence="4">Telomere</location>
    </subcellularLocation>
    <subcellularLocation>
        <location evidence="3">Cytoplasm</location>
    </subcellularLocation>
    <subcellularLocation>
        <location evidence="2">Nucleus</location>
        <location evidence="2">Cajal body</location>
    </subcellularLocation>
    <subcellularLocation>
        <location evidence="1">Nucleus</location>
        <location evidence="1">PML body</location>
    </subcellularLocation>
</comment>
<evidence type="ECO:0000256" key="16">
    <source>
        <dbReference type="ARBA" id="ARBA00059255"/>
    </source>
</evidence>
<evidence type="ECO:0000313" key="24">
    <source>
        <dbReference type="Ensembl" id="ENSPFOP00000023990.1"/>
    </source>
</evidence>
<keyword evidence="11" id="KW-0805">Transcription regulation</keyword>
<feature type="DNA-binding region" description="Homeobox" evidence="19">
    <location>
        <begin position="327"/>
        <end position="401"/>
    </location>
</feature>
<dbReference type="GO" id="GO:0000781">
    <property type="term" value="C:chromosome, telomeric region"/>
    <property type="evidence" value="ECO:0007669"/>
    <property type="project" value="UniProtKB-SubCell"/>
</dbReference>
<keyword evidence="13 19" id="KW-0371">Homeobox</keyword>
<dbReference type="Gene3D" id="1.10.260.40">
    <property type="entry name" value="lambda repressor-like DNA-binding domains"/>
    <property type="match status" value="1"/>
</dbReference>
<evidence type="ECO:0000259" key="23">
    <source>
        <dbReference type="PROSITE" id="PS51937"/>
    </source>
</evidence>
<dbReference type="PROSITE" id="PS50071">
    <property type="entry name" value="HOMEOBOX_2"/>
    <property type="match status" value="1"/>
</dbReference>
<reference evidence="24" key="2">
    <citation type="submission" date="2025-08" db="UniProtKB">
        <authorList>
            <consortium name="Ensembl"/>
        </authorList>
    </citation>
    <scope>IDENTIFICATION</scope>
</reference>
<dbReference type="Gene3D" id="1.10.10.60">
    <property type="entry name" value="Homeodomain-like"/>
    <property type="match status" value="1"/>
</dbReference>
<dbReference type="eggNOG" id="ENOG502QQSR">
    <property type="taxonomic scope" value="Eukaryota"/>
</dbReference>
<keyword evidence="15 19" id="KW-0539">Nucleus</keyword>
<dbReference type="InterPro" id="IPR040363">
    <property type="entry name" value="HMBOX1"/>
</dbReference>
<dbReference type="PANTHER" id="PTHR14618:SF4">
    <property type="entry name" value="HOMEOBOX-CONTAINING PROTEIN 1 ISOFORM X1-RELATED"/>
    <property type="match status" value="1"/>
</dbReference>
<dbReference type="SUPFAM" id="SSF46689">
    <property type="entry name" value="Homeodomain-like"/>
    <property type="match status" value="1"/>
</dbReference>
<feature type="domain" description="HNF-p1" evidence="23">
    <location>
        <begin position="6"/>
        <end position="37"/>
    </location>
</feature>
<dbReference type="RefSeq" id="XP_007567813.1">
    <property type="nucleotide sequence ID" value="XM_007567751.2"/>
</dbReference>
<evidence type="ECO:0000256" key="14">
    <source>
        <dbReference type="ARBA" id="ARBA00023163"/>
    </source>
</evidence>
<dbReference type="InterPro" id="IPR044866">
    <property type="entry name" value="HNF_P1"/>
</dbReference>
<comment type="subunit">
    <text evidence="17">Associates with the telomerase holoenzyme complex. Interacts with DKC1, XRCC6 and COIL.</text>
</comment>
<evidence type="ECO:0000256" key="18">
    <source>
        <dbReference type="ARBA" id="ARBA00072740"/>
    </source>
</evidence>
<organism evidence="24 25">
    <name type="scientific">Poecilia formosa</name>
    <name type="common">Amazon molly</name>
    <name type="synonym">Limia formosa</name>
    <dbReference type="NCBI Taxonomy" id="48698"/>
    <lineage>
        <taxon>Eukaryota</taxon>
        <taxon>Metazoa</taxon>
        <taxon>Chordata</taxon>
        <taxon>Craniata</taxon>
        <taxon>Vertebrata</taxon>
        <taxon>Euteleostomi</taxon>
        <taxon>Actinopterygii</taxon>
        <taxon>Neopterygii</taxon>
        <taxon>Teleostei</taxon>
        <taxon>Neoteleostei</taxon>
        <taxon>Acanthomorphata</taxon>
        <taxon>Ovalentaria</taxon>
        <taxon>Atherinomorphae</taxon>
        <taxon>Cyprinodontiformes</taxon>
        <taxon>Poeciliidae</taxon>
        <taxon>Poeciliinae</taxon>
        <taxon>Poecilia</taxon>
    </lineage>
</organism>
<dbReference type="InterPro" id="IPR044869">
    <property type="entry name" value="HNF-1_POU"/>
</dbReference>
<evidence type="ECO:0000256" key="1">
    <source>
        <dbReference type="ARBA" id="ARBA00004322"/>
    </source>
</evidence>
<evidence type="ECO:0000259" key="22">
    <source>
        <dbReference type="PROSITE" id="PS51936"/>
    </source>
</evidence>
<evidence type="ECO:0000256" key="15">
    <source>
        <dbReference type="ARBA" id="ARBA00023242"/>
    </source>
</evidence>
<dbReference type="InterPro" id="IPR001387">
    <property type="entry name" value="Cro/C1-type_HTH"/>
</dbReference>
<evidence type="ECO:0000256" key="12">
    <source>
        <dbReference type="ARBA" id="ARBA00023125"/>
    </source>
</evidence>
<evidence type="ECO:0000256" key="13">
    <source>
        <dbReference type="ARBA" id="ARBA00023155"/>
    </source>
</evidence>
<dbReference type="GO" id="GO:0005737">
    <property type="term" value="C:cytoplasm"/>
    <property type="evidence" value="ECO:0007669"/>
    <property type="project" value="UniProtKB-SubCell"/>
</dbReference>
<dbReference type="SUPFAM" id="SSF47413">
    <property type="entry name" value="lambda repressor-like DNA-binding domains"/>
    <property type="match status" value="1"/>
</dbReference>
<dbReference type="GeneTree" id="ENSGT00940000154928"/>
<dbReference type="OrthoDB" id="5856131at2759"/>
<dbReference type="CDD" id="cd00086">
    <property type="entry name" value="homeodomain"/>
    <property type="match status" value="1"/>
</dbReference>
<dbReference type="RefSeq" id="XP_007567812.1">
    <property type="nucleotide sequence ID" value="XM_007567750.2"/>
</dbReference>
<dbReference type="SMART" id="SM00389">
    <property type="entry name" value="HOX"/>
    <property type="match status" value="1"/>
</dbReference>
<dbReference type="PROSITE" id="PS51936">
    <property type="entry name" value="POU_4"/>
    <property type="match status" value="1"/>
</dbReference>
<dbReference type="GO" id="GO:0045893">
    <property type="term" value="P:positive regulation of DNA-templated transcription"/>
    <property type="evidence" value="ECO:0007669"/>
    <property type="project" value="InterPro"/>
</dbReference>
<evidence type="ECO:0000256" key="6">
    <source>
        <dbReference type="ARBA" id="ARBA00022490"/>
    </source>
</evidence>
<evidence type="ECO:0000256" key="7">
    <source>
        <dbReference type="ARBA" id="ARBA00022499"/>
    </source>
</evidence>
<dbReference type="GO" id="GO:0015030">
    <property type="term" value="C:Cajal body"/>
    <property type="evidence" value="ECO:0007669"/>
    <property type="project" value="UniProtKB-SubCell"/>
</dbReference>
<dbReference type="EMBL" id="AYCK01012083">
    <property type="status" value="NOT_ANNOTATED_CDS"/>
    <property type="molecule type" value="Genomic_DNA"/>
</dbReference>
<feature type="region of interest" description="Disordered" evidence="20">
    <location>
        <begin position="85"/>
        <end position="110"/>
    </location>
</feature>
<evidence type="ECO:0000256" key="4">
    <source>
        <dbReference type="ARBA" id="ARBA00004574"/>
    </source>
</evidence>
<name>A0A096LXU9_POEFO</name>
<evidence type="ECO:0000256" key="20">
    <source>
        <dbReference type="SAM" id="MobiDB-lite"/>
    </source>
</evidence>
<feature type="compositionally biased region" description="Pro residues" evidence="20">
    <location>
        <begin position="154"/>
        <end position="164"/>
    </location>
</feature>
<sequence>MSDFSEEPRFTIEQIDLLQRLRRTGMTKQEILHALDTLDRLDREHGDKFGRRTSSSSSSSSTYLVAGANSSVAKTTATSFNNNATASATTTTTSSSSATCNGGEGGDHSSSSSLVVAAAVASSTTSKISTATQTQFNNSGGGLSPSPSNSYDTSPPPGPPPPSAVLPSPVALVALSQNGRDSLAATPNGKLSPPRYPVNSAAASRAFGFEAAEEDLDVDDKVEELMRRDSSLVKEEIKAFLGNRRISQAVVAQVTGISQSRISHWLLQHGSDLSEQKKRAFYRWYILEKTTPGATLNMRPAPLPLEEMEWRQTPPPLATAPGTFRLRRGSRFTWRKECLAVMESYFNDNQYPDEAKREEIANACNAVIQKPGKKLSDLERVTSLKVYNWFANRRKEIKRRANIEATILESHGIDVQSPGGHSNSDDIDGNDFAEQACDLPYFDKRPLSRPFGLYRLEPTSPTQDDSAAHNEHQDPISLAVEMAAVNHTILALSRTGGVPNDIKTESLEDE</sequence>
<dbReference type="GO" id="GO:0016605">
    <property type="term" value="C:PML body"/>
    <property type="evidence" value="ECO:0007669"/>
    <property type="project" value="UniProtKB-SubCell"/>
</dbReference>
<evidence type="ECO:0000256" key="10">
    <source>
        <dbReference type="ARBA" id="ARBA00022895"/>
    </source>
</evidence>
<feature type="domain" description="Homeobox" evidence="21">
    <location>
        <begin position="325"/>
        <end position="400"/>
    </location>
</feature>
<keyword evidence="10" id="KW-0779">Telomere</keyword>
<dbReference type="FunFam" id="1.10.260.40:FF:000011">
    <property type="entry name" value="homeobox-containing protein 1 isoform X2"/>
    <property type="match status" value="1"/>
</dbReference>
<feature type="compositionally biased region" description="Low complexity" evidence="20">
    <location>
        <begin position="85"/>
        <end position="99"/>
    </location>
</feature>
<dbReference type="Pfam" id="PF04814">
    <property type="entry name" value="HNF-1_N"/>
    <property type="match status" value="2"/>
</dbReference>
<comment type="function">
    <text evidence="16">Binds directly to 5'-TTAGGG-3' repeats in telomeric DNA. Associates with the telomerase complex at sites of active telomere processing and positively regulates telomere elongation. Important for TERT binding to chromatin, indicating a role in recruitment of the telomerase complex to telomeres. Also plays a role in the alternative lengthening of telomeres (ALT) pathway in telomerase-negative cells where it promotes formation and/or maintenance of ALT-associated promyelocytic leukemia bodies (APBs). Enhances formation of telomere C-circles in ALT cells, suggesting a possible role in telomere recombination. Might also be involved in the DNA damage response at telomeres.</text>
</comment>
<keyword evidence="8" id="KW-0597">Phosphoprotein</keyword>
<dbReference type="GO" id="GO:0044877">
    <property type="term" value="F:protein-containing complex binding"/>
    <property type="evidence" value="ECO:0007669"/>
    <property type="project" value="UniProtKB-ARBA"/>
</dbReference>
<keyword evidence="6" id="KW-0963">Cytoplasm</keyword>
<dbReference type="Proteomes" id="UP000028760">
    <property type="component" value="Unassembled WGS sequence"/>
</dbReference>
<keyword evidence="5" id="KW-0158">Chromosome</keyword>
<feature type="region of interest" description="Disordered" evidence="20">
    <location>
        <begin position="126"/>
        <end position="167"/>
    </location>
</feature>
<protein>
    <recommendedName>
        <fullName evidence="18">Homeobox-containing protein 1</fullName>
    </recommendedName>
</protein>
<evidence type="ECO:0000256" key="2">
    <source>
        <dbReference type="ARBA" id="ARBA00004408"/>
    </source>
</evidence>
<dbReference type="CDD" id="cd00093">
    <property type="entry name" value="HTH_XRE"/>
    <property type="match status" value="1"/>
</dbReference>
<reference evidence="24" key="3">
    <citation type="submission" date="2025-09" db="UniProtKB">
        <authorList>
            <consortium name="Ensembl"/>
        </authorList>
    </citation>
    <scope>IDENTIFICATION</scope>
</reference>
<reference evidence="25" key="1">
    <citation type="submission" date="2013-10" db="EMBL/GenBank/DDBJ databases">
        <authorList>
            <person name="Schartl M."/>
            <person name="Warren W."/>
        </authorList>
    </citation>
    <scope>NUCLEOTIDE SEQUENCE [LARGE SCALE GENOMIC DNA]</scope>
    <source>
        <strain evidence="25">female</strain>
    </source>
</reference>
<proteinExistence type="predicted"/>